<protein>
    <recommendedName>
        <fullName evidence="5 7">Adenylate kinase</fullName>
        <shortName evidence="5">AK</shortName>
        <ecNumber evidence="5 7">2.7.4.3</ecNumber>
    </recommendedName>
    <alternativeName>
        <fullName evidence="5">ATP-AMP transphosphorylase</fullName>
    </alternativeName>
    <alternativeName>
        <fullName evidence="5">ATP:AMP phosphotransferase</fullName>
    </alternativeName>
    <alternativeName>
        <fullName evidence="5">Adenylate monophosphate kinase</fullName>
    </alternativeName>
</protein>
<dbReference type="Gene3D" id="3.40.50.300">
    <property type="entry name" value="P-loop containing nucleotide triphosphate hydrolases"/>
    <property type="match status" value="1"/>
</dbReference>
<feature type="binding site" evidence="5">
    <location>
        <begin position="10"/>
        <end position="15"/>
    </location>
    <ligand>
        <name>ATP</name>
        <dbReference type="ChEBI" id="CHEBI:30616"/>
    </ligand>
</feature>
<feature type="binding site" evidence="5">
    <location>
        <position position="127"/>
    </location>
    <ligand>
        <name>ATP</name>
        <dbReference type="ChEBI" id="CHEBI:30616"/>
    </ligand>
</feature>
<dbReference type="InterPro" id="IPR033690">
    <property type="entry name" value="Adenylat_kinase_CS"/>
</dbReference>
<accession>A0A2G9YHE4</accession>
<keyword evidence="2 5" id="KW-0545">Nucleotide biosynthesis</keyword>
<comment type="function">
    <text evidence="5">Catalyzes the reversible transfer of the terminal phosphate group between ATP and AMP. Plays an important role in cellular energy homeostasis and in adenine nucleotide metabolism.</text>
</comment>
<feature type="binding site" evidence="5">
    <location>
        <begin position="57"/>
        <end position="59"/>
    </location>
    <ligand>
        <name>AMP</name>
        <dbReference type="ChEBI" id="CHEBI:456215"/>
    </ligand>
</feature>
<evidence type="ECO:0000256" key="1">
    <source>
        <dbReference type="ARBA" id="ARBA00022679"/>
    </source>
</evidence>
<dbReference type="PANTHER" id="PTHR23359">
    <property type="entry name" value="NUCLEOTIDE KINASE"/>
    <property type="match status" value="1"/>
</dbReference>
<comment type="similarity">
    <text evidence="5 6">Belongs to the adenylate kinase family.</text>
</comment>
<dbReference type="GO" id="GO:0005737">
    <property type="term" value="C:cytoplasm"/>
    <property type="evidence" value="ECO:0007669"/>
    <property type="project" value="UniProtKB-SubCell"/>
</dbReference>
<dbReference type="FunFam" id="3.40.50.300:FF:000106">
    <property type="entry name" value="Adenylate kinase mitochondrial"/>
    <property type="match status" value="1"/>
</dbReference>
<keyword evidence="5" id="KW-0479">Metal-binding</keyword>
<comment type="subcellular location">
    <subcellularLocation>
        <location evidence="5 7">Cytoplasm</location>
    </subcellularLocation>
</comment>
<keyword evidence="4 5" id="KW-0418">Kinase</keyword>
<feature type="binding site" evidence="5">
    <location>
        <begin position="136"/>
        <end position="137"/>
    </location>
    <ligand>
        <name>ATP</name>
        <dbReference type="ChEBI" id="CHEBI:30616"/>
    </ligand>
</feature>
<sequence length="213" mass="23428">MRIVLLGPPGAGKGTQAKALAEKLGIAHISTGDILRQNVKDATLLGKEAKGFMDRGLLVPDELLSKMLQDRFTQGDVKKGFILDGYPRTLAQAKTLEEVVKLKGMEIDLVVYLDSSDSVIIQRLSGRLVCSKCGAIFHIKNMPPQKEGLCDKCGGSLYQRTDDKVDTIKKRLEVYKKEAAVLIKYYERQNKFYRVAADGKASDVLAKIAALAK</sequence>
<dbReference type="UniPathway" id="UPA00588">
    <property type="reaction ID" value="UER00649"/>
</dbReference>
<feature type="binding site" evidence="5">
    <location>
        <position position="153"/>
    </location>
    <ligand>
        <name>Zn(2+)</name>
        <dbReference type="ChEBI" id="CHEBI:29105"/>
        <note>structural</note>
    </ligand>
</feature>
<dbReference type="PRINTS" id="PR00094">
    <property type="entry name" value="ADENYLTKNASE"/>
</dbReference>
<dbReference type="NCBIfam" id="NF001380">
    <property type="entry name" value="PRK00279.1-2"/>
    <property type="match status" value="1"/>
</dbReference>
<dbReference type="CDD" id="cd01428">
    <property type="entry name" value="ADK"/>
    <property type="match status" value="1"/>
</dbReference>
<name>A0A2G9YHE4_9BACT</name>
<keyword evidence="5" id="KW-0862">Zinc</keyword>
<dbReference type="AlphaFoldDB" id="A0A2G9YHE4"/>
<dbReference type="NCBIfam" id="NF011100">
    <property type="entry name" value="PRK14527.1"/>
    <property type="match status" value="1"/>
</dbReference>
<feature type="binding site" evidence="5">
    <location>
        <begin position="85"/>
        <end position="88"/>
    </location>
    <ligand>
        <name>AMP</name>
        <dbReference type="ChEBI" id="CHEBI:456215"/>
    </ligand>
</feature>
<evidence type="ECO:0000256" key="3">
    <source>
        <dbReference type="ARBA" id="ARBA00022741"/>
    </source>
</evidence>
<feature type="region of interest" description="NMP" evidence="5">
    <location>
        <begin position="30"/>
        <end position="59"/>
    </location>
</feature>
<comment type="catalytic activity">
    <reaction evidence="5 7">
        <text>AMP + ATP = 2 ADP</text>
        <dbReference type="Rhea" id="RHEA:12973"/>
        <dbReference type="ChEBI" id="CHEBI:30616"/>
        <dbReference type="ChEBI" id="CHEBI:456215"/>
        <dbReference type="ChEBI" id="CHEBI:456216"/>
        <dbReference type="EC" id="2.7.4.3"/>
    </reaction>
</comment>
<dbReference type="EMBL" id="PCRK01000182">
    <property type="protein sequence ID" value="PIP18669.1"/>
    <property type="molecule type" value="Genomic_DNA"/>
</dbReference>
<dbReference type="GO" id="GO:0044209">
    <property type="term" value="P:AMP salvage"/>
    <property type="evidence" value="ECO:0007669"/>
    <property type="project" value="UniProtKB-UniRule"/>
</dbReference>
<dbReference type="EC" id="2.7.4.3" evidence="5 7"/>
<dbReference type="NCBIfam" id="NF001381">
    <property type="entry name" value="PRK00279.1-3"/>
    <property type="match status" value="1"/>
</dbReference>
<feature type="binding site" evidence="5">
    <location>
        <position position="130"/>
    </location>
    <ligand>
        <name>Zn(2+)</name>
        <dbReference type="ChEBI" id="CHEBI:29105"/>
        <note>structural</note>
    </ligand>
</feature>
<reference evidence="9 10" key="1">
    <citation type="submission" date="2017-09" db="EMBL/GenBank/DDBJ databases">
        <title>Depth-based differentiation of microbial function through sediment-hosted aquifers and enrichment of novel symbionts in the deep terrestrial subsurface.</title>
        <authorList>
            <person name="Probst A.J."/>
            <person name="Ladd B."/>
            <person name="Jarett J.K."/>
            <person name="Geller-Mcgrath D.E."/>
            <person name="Sieber C.M."/>
            <person name="Emerson J.B."/>
            <person name="Anantharaman K."/>
            <person name="Thomas B.C."/>
            <person name="Malmstrom R."/>
            <person name="Stieglmeier M."/>
            <person name="Klingl A."/>
            <person name="Woyke T."/>
            <person name="Ryan C.M."/>
            <person name="Banfield J.F."/>
        </authorList>
    </citation>
    <scope>NUCLEOTIDE SEQUENCE [LARGE SCALE GENOMIC DNA]</scope>
    <source>
        <strain evidence="9">CG23_combo_of_CG06-09_8_20_14_all_41_10</strain>
    </source>
</reference>
<dbReference type="InterPro" id="IPR006259">
    <property type="entry name" value="Adenyl_kin_sub"/>
</dbReference>
<evidence type="ECO:0000256" key="2">
    <source>
        <dbReference type="ARBA" id="ARBA00022727"/>
    </source>
</evidence>
<dbReference type="InterPro" id="IPR000850">
    <property type="entry name" value="Adenylat/UMP-CMP_kin"/>
</dbReference>
<proteinExistence type="inferred from homology"/>
<feature type="binding site" evidence="5">
    <location>
        <position position="160"/>
    </location>
    <ligand>
        <name>AMP</name>
        <dbReference type="ChEBI" id="CHEBI:456215"/>
    </ligand>
</feature>
<dbReference type="GO" id="GO:0004017">
    <property type="term" value="F:AMP kinase activity"/>
    <property type="evidence" value="ECO:0007669"/>
    <property type="project" value="UniProtKB-UniRule"/>
</dbReference>
<dbReference type="HAMAP" id="MF_00235">
    <property type="entry name" value="Adenylate_kinase_Adk"/>
    <property type="match status" value="1"/>
</dbReference>
<dbReference type="Pfam" id="PF00406">
    <property type="entry name" value="ADK"/>
    <property type="match status" value="1"/>
</dbReference>
<dbReference type="SUPFAM" id="SSF52540">
    <property type="entry name" value="P-loop containing nucleoside triphosphate hydrolases"/>
    <property type="match status" value="1"/>
</dbReference>
<keyword evidence="3 5" id="KW-0547">Nucleotide-binding</keyword>
<evidence type="ECO:0000256" key="4">
    <source>
        <dbReference type="ARBA" id="ARBA00022777"/>
    </source>
</evidence>
<dbReference type="GO" id="GO:0008270">
    <property type="term" value="F:zinc ion binding"/>
    <property type="evidence" value="ECO:0007669"/>
    <property type="project" value="UniProtKB-UniRule"/>
</dbReference>
<dbReference type="GO" id="GO:0005524">
    <property type="term" value="F:ATP binding"/>
    <property type="evidence" value="ECO:0007669"/>
    <property type="project" value="UniProtKB-UniRule"/>
</dbReference>
<feature type="binding site" evidence="5">
    <location>
        <position position="31"/>
    </location>
    <ligand>
        <name>AMP</name>
        <dbReference type="ChEBI" id="CHEBI:456215"/>
    </ligand>
</feature>
<feature type="binding site" evidence="5">
    <location>
        <position position="36"/>
    </location>
    <ligand>
        <name>AMP</name>
        <dbReference type="ChEBI" id="CHEBI:456215"/>
    </ligand>
</feature>
<evidence type="ECO:0000313" key="9">
    <source>
        <dbReference type="EMBL" id="PIP18669.1"/>
    </source>
</evidence>
<keyword evidence="1 5" id="KW-0808">Transferase</keyword>
<evidence type="ECO:0000313" key="10">
    <source>
        <dbReference type="Proteomes" id="UP000231292"/>
    </source>
</evidence>
<dbReference type="PROSITE" id="PS00113">
    <property type="entry name" value="ADENYLATE_KINASE"/>
    <property type="match status" value="1"/>
</dbReference>
<keyword evidence="5" id="KW-0963">Cytoplasm</keyword>
<gene>
    <name evidence="5" type="primary">adk</name>
    <name evidence="9" type="ORF">COX41_07030</name>
</gene>
<dbReference type="InterPro" id="IPR027417">
    <property type="entry name" value="P-loop_NTPase"/>
</dbReference>
<evidence type="ECO:0000256" key="6">
    <source>
        <dbReference type="RuleBase" id="RU003330"/>
    </source>
</evidence>
<feature type="region of interest" description="LID" evidence="5">
    <location>
        <begin position="126"/>
        <end position="163"/>
    </location>
</feature>
<dbReference type="NCBIfam" id="TIGR01351">
    <property type="entry name" value="adk"/>
    <property type="match status" value="1"/>
</dbReference>
<evidence type="ECO:0000259" key="8">
    <source>
        <dbReference type="Pfam" id="PF05191"/>
    </source>
</evidence>
<feature type="binding site" evidence="5">
    <location>
        <position position="133"/>
    </location>
    <ligand>
        <name>Zn(2+)</name>
        <dbReference type="ChEBI" id="CHEBI:29105"/>
        <note>structural</note>
    </ligand>
</feature>
<dbReference type="InterPro" id="IPR007862">
    <property type="entry name" value="Adenylate_kinase_lid-dom"/>
</dbReference>
<dbReference type="Pfam" id="PF05191">
    <property type="entry name" value="ADK_lid"/>
    <property type="match status" value="1"/>
</dbReference>
<evidence type="ECO:0000256" key="5">
    <source>
        <dbReference type="HAMAP-Rule" id="MF_00235"/>
    </source>
</evidence>
<keyword evidence="5 7" id="KW-0067">ATP-binding</keyword>
<organism evidence="9 10">
    <name type="scientific">Candidatus Sherwoodlollariibacterium unditelluris</name>
    <dbReference type="NCBI Taxonomy" id="1974757"/>
    <lineage>
        <taxon>Bacteria</taxon>
        <taxon>Pseudomonadati</taxon>
        <taxon>Candidatus Omnitrophota</taxon>
        <taxon>Candidatus Sherwoodlollariibacterium</taxon>
    </lineage>
</organism>
<feature type="binding site" evidence="5">
    <location>
        <position position="199"/>
    </location>
    <ligand>
        <name>ATP</name>
        <dbReference type="ChEBI" id="CHEBI:30616"/>
    </ligand>
</feature>
<feature type="domain" description="Adenylate kinase active site lid" evidence="8">
    <location>
        <begin position="127"/>
        <end position="162"/>
    </location>
</feature>
<feature type="binding site" evidence="5">
    <location>
        <position position="171"/>
    </location>
    <ligand>
        <name>AMP</name>
        <dbReference type="ChEBI" id="CHEBI:456215"/>
    </ligand>
</feature>
<comment type="pathway">
    <text evidence="5">Purine metabolism; AMP biosynthesis via salvage pathway; AMP from ADP: step 1/1.</text>
</comment>
<feature type="binding site" evidence="5">
    <location>
        <position position="92"/>
    </location>
    <ligand>
        <name>AMP</name>
        <dbReference type="ChEBI" id="CHEBI:456215"/>
    </ligand>
</feature>
<feature type="binding site" evidence="5">
    <location>
        <position position="150"/>
    </location>
    <ligand>
        <name>Zn(2+)</name>
        <dbReference type="ChEBI" id="CHEBI:29105"/>
        <note>structural</note>
    </ligand>
</feature>
<comment type="caution">
    <text evidence="9">The sequence shown here is derived from an EMBL/GenBank/DDBJ whole genome shotgun (WGS) entry which is preliminary data.</text>
</comment>
<comment type="domain">
    <text evidence="5">Consists of three domains, a large central CORE domain and two small peripheral domains, NMPbind and LID, which undergo movements during catalysis. The LID domain closes over the site of phosphoryl transfer upon ATP binding. Assembling and dissambling the active center during each catalytic cycle provides an effective means to prevent ATP hydrolysis. Some bacteria have evolved a zinc-coordinating structure that stabilizes the LID domain.</text>
</comment>
<dbReference type="Proteomes" id="UP000231292">
    <property type="component" value="Unassembled WGS sequence"/>
</dbReference>
<comment type="subunit">
    <text evidence="5 7">Monomer.</text>
</comment>
<evidence type="ECO:0000256" key="7">
    <source>
        <dbReference type="RuleBase" id="RU003331"/>
    </source>
</evidence>